<name>A0A8C5E405_GOUWI</name>
<dbReference type="InterPro" id="IPR039146">
    <property type="entry name" value="GPANK1"/>
</dbReference>
<dbReference type="AlphaFoldDB" id="A0A8C5E405"/>
<accession>A0A8C5E405</accession>
<reference evidence="1" key="2">
    <citation type="submission" date="2025-08" db="UniProtKB">
        <authorList>
            <consortium name="Ensembl"/>
        </authorList>
    </citation>
    <scope>IDENTIFICATION</scope>
</reference>
<evidence type="ECO:0000313" key="1">
    <source>
        <dbReference type="Ensembl" id="ENSGWIP00000016123.1"/>
    </source>
</evidence>
<dbReference type="Pfam" id="PF12796">
    <property type="entry name" value="Ank_2"/>
    <property type="match status" value="1"/>
</dbReference>
<reference evidence="1" key="1">
    <citation type="submission" date="2020-06" db="EMBL/GenBank/DDBJ databases">
        <authorList>
            <consortium name="Wellcome Sanger Institute Data Sharing"/>
        </authorList>
    </citation>
    <scope>NUCLEOTIDE SEQUENCE [LARGE SCALE GENOMIC DNA]</scope>
</reference>
<keyword evidence="2" id="KW-1185">Reference proteome</keyword>
<sequence>VNNTFIYTPRGNNNPSITKTNTTFSGEEARLFYESLLNDGTGPRTRVPSVRQGRRSISARSSMLQGLRLLRYAHEGNIPELRELLSRGVDINFQDSFLWTAMMCACWSGQTAAVRLLLHHGAAWVGVVDMQGRDAKDLAQEAGHSEVLEELFSFGRNTQRISHCESRLVPEEHFDIIHVGSPKPLTVSRTWVR</sequence>
<proteinExistence type="predicted"/>
<dbReference type="Gene3D" id="1.25.40.20">
    <property type="entry name" value="Ankyrin repeat-containing domain"/>
    <property type="match status" value="1"/>
</dbReference>
<evidence type="ECO:0000313" key="2">
    <source>
        <dbReference type="Proteomes" id="UP000694680"/>
    </source>
</evidence>
<dbReference type="SUPFAM" id="SSF48403">
    <property type="entry name" value="Ankyrin repeat"/>
    <property type="match status" value="1"/>
</dbReference>
<dbReference type="PANTHER" id="PTHR20923">
    <property type="entry name" value="BAT4 PROTEIN-RELATED"/>
    <property type="match status" value="1"/>
</dbReference>
<organism evidence="1 2">
    <name type="scientific">Gouania willdenowi</name>
    <name type="common">Blunt-snouted clingfish</name>
    <name type="synonym">Lepadogaster willdenowi</name>
    <dbReference type="NCBI Taxonomy" id="441366"/>
    <lineage>
        <taxon>Eukaryota</taxon>
        <taxon>Metazoa</taxon>
        <taxon>Chordata</taxon>
        <taxon>Craniata</taxon>
        <taxon>Vertebrata</taxon>
        <taxon>Euteleostomi</taxon>
        <taxon>Actinopterygii</taxon>
        <taxon>Neopterygii</taxon>
        <taxon>Teleostei</taxon>
        <taxon>Neoteleostei</taxon>
        <taxon>Acanthomorphata</taxon>
        <taxon>Ovalentaria</taxon>
        <taxon>Blenniimorphae</taxon>
        <taxon>Blenniiformes</taxon>
        <taxon>Gobiesocoidei</taxon>
        <taxon>Gobiesocidae</taxon>
        <taxon>Gobiesocinae</taxon>
        <taxon>Gouania</taxon>
    </lineage>
</organism>
<protein>
    <submittedName>
        <fullName evidence="1">Uncharacterized protein</fullName>
    </submittedName>
</protein>
<dbReference type="InterPro" id="IPR002110">
    <property type="entry name" value="Ankyrin_rpt"/>
</dbReference>
<dbReference type="Ensembl" id="ENSGWIT00000017817.1">
    <property type="protein sequence ID" value="ENSGWIP00000016123.1"/>
    <property type="gene ID" value="ENSGWIG00000009067.1"/>
</dbReference>
<dbReference type="PANTHER" id="PTHR20923:SF1">
    <property type="entry name" value="G PATCH DOMAIN AND ANKYRIN REPEAT-CONTAINING PROTEIN 1"/>
    <property type="match status" value="1"/>
</dbReference>
<dbReference type="Proteomes" id="UP000694680">
    <property type="component" value="Chromosome 1"/>
</dbReference>
<reference evidence="1" key="3">
    <citation type="submission" date="2025-09" db="UniProtKB">
        <authorList>
            <consortium name="Ensembl"/>
        </authorList>
    </citation>
    <scope>IDENTIFICATION</scope>
</reference>
<dbReference type="InterPro" id="IPR036770">
    <property type="entry name" value="Ankyrin_rpt-contain_sf"/>
</dbReference>